<evidence type="ECO:0000313" key="2">
    <source>
        <dbReference type="Proteomes" id="UP000528457"/>
    </source>
</evidence>
<reference evidence="1 2" key="1">
    <citation type="submission" date="2020-08" db="EMBL/GenBank/DDBJ databases">
        <title>Genomic Encyclopedia of Type Strains, Phase IV (KMG-IV): sequencing the most valuable type-strain genomes for metagenomic binning, comparative biology and taxonomic classification.</title>
        <authorList>
            <person name="Goeker M."/>
        </authorList>
    </citation>
    <scope>NUCLEOTIDE SEQUENCE [LARGE SCALE GENOMIC DNA]</scope>
    <source>
        <strain evidence="1 2">DSM 22368</strain>
    </source>
</reference>
<evidence type="ECO:0000313" key="1">
    <source>
        <dbReference type="EMBL" id="MBB6523180.1"/>
    </source>
</evidence>
<dbReference type="InParanoid" id="A0A7X0JX80"/>
<sequence>MSVKSSKLFSSLRTIHPVDEKQNKPKNLGLLITLFFMLSLCTFLIASSSQSQAQATITVGGTDFESLSWPAGSGFESSISGNWTGNGGGSITLTAEFFAQSDSGPASFTDPIFSGNGITLNNVSEFRANMGQHNNKESQAADQQTISNQYTLNSGSLPTELYFLLGGDDNNGHKYTVQTWSSTQTGTTFELIQGTPTIVDITGNNSATLSYKNYDSSNNGNNRAKVLIKVRNPNGISQFESLSNRIDDNGDPFDFSPGASSADFSGSTILVRVTPSAPPSESGHSHSVPTMNPLILAILGLSVLTLIRRKGYL</sequence>
<proteinExistence type="predicted"/>
<protein>
    <submittedName>
        <fullName evidence="1">Uncharacterized protein</fullName>
    </submittedName>
</protein>
<name>A0A7X0JX80_9GAMM</name>
<organism evidence="1 2">
    <name type="scientific">Pseudoteredinibacter isoporae</name>
    <dbReference type="NCBI Taxonomy" id="570281"/>
    <lineage>
        <taxon>Bacteria</taxon>
        <taxon>Pseudomonadati</taxon>
        <taxon>Pseudomonadota</taxon>
        <taxon>Gammaproteobacteria</taxon>
        <taxon>Cellvibrionales</taxon>
        <taxon>Cellvibrionaceae</taxon>
        <taxon>Pseudoteredinibacter</taxon>
    </lineage>
</organism>
<dbReference type="Proteomes" id="UP000528457">
    <property type="component" value="Unassembled WGS sequence"/>
</dbReference>
<dbReference type="RefSeq" id="WP_166843714.1">
    <property type="nucleotide sequence ID" value="NZ_JAAONY010000003.1"/>
</dbReference>
<comment type="caution">
    <text evidence="1">The sequence shown here is derived from an EMBL/GenBank/DDBJ whole genome shotgun (WGS) entry which is preliminary data.</text>
</comment>
<gene>
    <name evidence="1" type="ORF">HNR48_003482</name>
</gene>
<dbReference type="EMBL" id="JACHHT010000003">
    <property type="protein sequence ID" value="MBB6523180.1"/>
    <property type="molecule type" value="Genomic_DNA"/>
</dbReference>
<accession>A0A7X0JX80</accession>
<dbReference type="AlphaFoldDB" id="A0A7X0JX80"/>
<keyword evidence="2" id="KW-1185">Reference proteome</keyword>